<keyword evidence="1" id="KW-0472">Membrane</keyword>
<keyword evidence="3" id="KW-1185">Reference proteome</keyword>
<evidence type="ECO:0000313" key="2">
    <source>
        <dbReference type="EnsemblMetazoa" id="GPPI020858-PA"/>
    </source>
</evidence>
<dbReference type="EMBL" id="JXJN01009309">
    <property type="status" value="NOT_ANNOTATED_CDS"/>
    <property type="molecule type" value="Genomic_DNA"/>
</dbReference>
<accession>A0A1B0B6Y9</accession>
<organism evidence="2 3">
    <name type="scientific">Glossina palpalis gambiensis</name>
    <dbReference type="NCBI Taxonomy" id="67801"/>
    <lineage>
        <taxon>Eukaryota</taxon>
        <taxon>Metazoa</taxon>
        <taxon>Ecdysozoa</taxon>
        <taxon>Arthropoda</taxon>
        <taxon>Hexapoda</taxon>
        <taxon>Insecta</taxon>
        <taxon>Pterygota</taxon>
        <taxon>Neoptera</taxon>
        <taxon>Endopterygota</taxon>
        <taxon>Diptera</taxon>
        <taxon>Brachycera</taxon>
        <taxon>Muscomorpha</taxon>
        <taxon>Hippoboscoidea</taxon>
        <taxon>Glossinidae</taxon>
        <taxon>Glossina</taxon>
    </lineage>
</organism>
<keyword evidence="1" id="KW-1133">Transmembrane helix</keyword>
<dbReference type="AlphaFoldDB" id="A0A1B0B6Y9"/>
<dbReference type="EMBL" id="JXJN01009310">
    <property type="status" value="NOT_ANNOTATED_CDS"/>
    <property type="molecule type" value="Genomic_DNA"/>
</dbReference>
<reference evidence="3" key="1">
    <citation type="submission" date="2015-01" db="EMBL/GenBank/DDBJ databases">
        <authorList>
            <person name="Aksoy S."/>
            <person name="Warren W."/>
            <person name="Wilson R.K."/>
        </authorList>
    </citation>
    <scope>NUCLEOTIDE SEQUENCE [LARGE SCALE GENOMIC DNA]</scope>
    <source>
        <strain evidence="3">IAEA</strain>
    </source>
</reference>
<evidence type="ECO:0000313" key="3">
    <source>
        <dbReference type="Proteomes" id="UP000092460"/>
    </source>
</evidence>
<evidence type="ECO:0000256" key="1">
    <source>
        <dbReference type="SAM" id="Phobius"/>
    </source>
</evidence>
<reference evidence="2" key="2">
    <citation type="submission" date="2020-05" db="UniProtKB">
        <authorList>
            <consortium name="EnsemblMetazoa"/>
        </authorList>
    </citation>
    <scope>IDENTIFICATION</scope>
    <source>
        <strain evidence="2">IAEA</strain>
    </source>
</reference>
<dbReference type="EnsemblMetazoa" id="GPPI020858-RA">
    <property type="protein sequence ID" value="GPPI020858-PA"/>
    <property type="gene ID" value="GPPI020858"/>
</dbReference>
<proteinExistence type="predicted"/>
<keyword evidence="1" id="KW-0812">Transmembrane</keyword>
<protein>
    <submittedName>
        <fullName evidence="2">Uncharacterized protein</fullName>
    </submittedName>
</protein>
<dbReference type="Proteomes" id="UP000092460">
    <property type="component" value="Unassembled WGS sequence"/>
</dbReference>
<dbReference type="VEuPathDB" id="VectorBase:GPPI020858"/>
<sequence>MRAESARLRGVPNDGIGGGSIKEKEKKQATVFLLQWLVDVVDTELQSSVNCCYSPDIRELSGCFPTLAVVLLFLSFGCTTLVCLPKKILLLLLLLVDGLAYIAFGCLIGWLGGATWKKQFLYSLDFDIHR</sequence>
<name>A0A1B0B6Y9_9MUSC</name>
<feature type="transmembrane region" description="Helical" evidence="1">
    <location>
        <begin position="63"/>
        <end position="82"/>
    </location>
</feature>
<feature type="transmembrane region" description="Helical" evidence="1">
    <location>
        <begin position="88"/>
        <end position="111"/>
    </location>
</feature>